<reference evidence="15" key="1">
    <citation type="submission" date="2019-03" db="EMBL/GenBank/DDBJ databases">
        <authorList>
            <person name="Warren W.C."/>
            <person name="Johnson G.S."/>
        </authorList>
    </citation>
    <scope>NUCLEOTIDE SEQUENCE [LARGE SCALE GENOMIC DNA]</scope>
    <source>
        <strain evidence="15">Basenji</strain>
    </source>
</reference>
<evidence type="ECO:0000256" key="9">
    <source>
        <dbReference type="ARBA" id="ARBA00023136"/>
    </source>
</evidence>
<keyword evidence="7" id="KW-0249">Electron transport</keyword>
<dbReference type="GO" id="GO:0005759">
    <property type="term" value="C:mitochondrial matrix"/>
    <property type="evidence" value="ECO:0007669"/>
    <property type="project" value="UniProtKB-SubCell"/>
</dbReference>
<feature type="compositionally biased region" description="Low complexity" evidence="12">
    <location>
        <begin position="55"/>
        <end position="65"/>
    </location>
</feature>
<name>A0A8C0M9L7_CANLF</name>
<dbReference type="GO" id="GO:0045251">
    <property type="term" value="C:electron transfer flavoprotein complex"/>
    <property type="evidence" value="ECO:0007669"/>
    <property type="project" value="UniProtKB-ARBA"/>
</dbReference>
<evidence type="ECO:0000256" key="2">
    <source>
        <dbReference type="ARBA" id="ARBA00004305"/>
    </source>
</evidence>
<comment type="similarity">
    <text evidence="3">Belongs to the ETF beta-subunit/FixA family.</text>
</comment>
<dbReference type="GO" id="GO:0009055">
    <property type="term" value="F:electron transfer activity"/>
    <property type="evidence" value="ECO:0007669"/>
    <property type="project" value="InterPro"/>
</dbReference>
<feature type="domain" description="Electron transfer flavoprotein alpha/beta-subunit N-terminal" evidence="14">
    <location>
        <begin position="235"/>
        <end position="427"/>
    </location>
</feature>
<feature type="region of interest" description="Disordered" evidence="12">
    <location>
        <begin position="1"/>
        <end position="65"/>
    </location>
</feature>
<dbReference type="FunFam" id="3.40.50.620:FF:000011">
    <property type="entry name" value="Electron transfer flavoprotein subunit beta"/>
    <property type="match status" value="1"/>
</dbReference>
<evidence type="ECO:0000256" key="3">
    <source>
        <dbReference type="ARBA" id="ARBA00007557"/>
    </source>
</evidence>
<evidence type="ECO:0000256" key="10">
    <source>
        <dbReference type="ARBA" id="ARBA00045835"/>
    </source>
</evidence>
<evidence type="ECO:0000256" key="6">
    <source>
        <dbReference type="ARBA" id="ARBA00022692"/>
    </source>
</evidence>
<dbReference type="CDD" id="cd01714">
    <property type="entry name" value="ETF_beta"/>
    <property type="match status" value="1"/>
</dbReference>
<dbReference type="InterPro" id="IPR000049">
    <property type="entry name" value="ET-Flavoprotein_bsu_CS"/>
</dbReference>
<dbReference type="Pfam" id="PF01012">
    <property type="entry name" value="ETF"/>
    <property type="match status" value="1"/>
</dbReference>
<dbReference type="Ensembl" id="ENSCAFT00030006066.1">
    <property type="protein sequence ID" value="ENSCAFP00030005354.1"/>
    <property type="gene ID" value="ENSCAFG00030003233.1"/>
</dbReference>
<sequence>MPAPAPTSPARVRPGPPRCPPLDRQPPAQTTAGTTAGHIPRCPHPHPFHSSLRPTGSSTTETTTNSHFGTCFPVVTLTAPHEVTSKSPPKPSTLLPPSTGGSGWWPGASAGLRRPLSPAMLAVTGAYMVLAAGSGIVGLVMGLRILCHEGDARGQTTSSIFFLCGLLLLLALTGYTVENAWKNDVFFSWSYFSGWLALPFSILAGGGRKMAELRALVAVKRVIDFAVKIRVKPDKMGVVTDGVKHSMNPFCEIAVEEAVRLKEKKLVKEVIAVSCGPAQCQETIRTALAMGADRGIHVEVPAAEADRLGPLQVARVLAKLAEKEKVDLLLLGKQAIDDDCNQTGQMTAGFLDWPQGTFASQVTVEGDKLKVEREVDGGLETVRLKLPAVVTADLRLNEPRYATLPNIMKAKKKKIEVIKPGDLGVDLTSKLSIVSVEDPPQRTAGIKVETVEDLVAKLKEIGRI</sequence>
<dbReference type="Proteomes" id="UP000694429">
    <property type="component" value="Chromosome 1"/>
</dbReference>
<reference evidence="15" key="2">
    <citation type="submission" date="2025-08" db="UniProtKB">
        <authorList>
            <consortium name="Ensembl"/>
        </authorList>
    </citation>
    <scope>IDENTIFICATION</scope>
</reference>
<evidence type="ECO:0000256" key="8">
    <source>
        <dbReference type="ARBA" id="ARBA00022989"/>
    </source>
</evidence>
<feature type="transmembrane region" description="Helical" evidence="13">
    <location>
        <begin position="125"/>
        <end position="147"/>
    </location>
</feature>
<dbReference type="GO" id="GO:0016020">
    <property type="term" value="C:membrane"/>
    <property type="evidence" value="ECO:0007669"/>
    <property type="project" value="UniProtKB-SubCell"/>
</dbReference>
<feature type="transmembrane region" description="Helical" evidence="13">
    <location>
        <begin position="189"/>
        <end position="206"/>
    </location>
</feature>
<evidence type="ECO:0000313" key="16">
    <source>
        <dbReference type="Proteomes" id="UP000694429"/>
    </source>
</evidence>
<keyword evidence="9 13" id="KW-0472">Membrane</keyword>
<dbReference type="InterPro" id="IPR012255">
    <property type="entry name" value="ETF_b"/>
</dbReference>
<evidence type="ECO:0000256" key="12">
    <source>
        <dbReference type="SAM" id="MobiDB-lite"/>
    </source>
</evidence>
<dbReference type="GO" id="GO:0033539">
    <property type="term" value="P:fatty acid beta-oxidation using acyl-CoA dehydrogenase"/>
    <property type="evidence" value="ECO:0007669"/>
    <property type="project" value="UniProtKB-ARBA"/>
</dbReference>
<dbReference type="AlphaFoldDB" id="A0A8C0M9L7"/>
<dbReference type="PANTHER" id="PTHR21294:SF8">
    <property type="entry name" value="ELECTRON TRANSFER FLAVOPROTEIN SUBUNIT BETA"/>
    <property type="match status" value="1"/>
</dbReference>
<evidence type="ECO:0000313" key="15">
    <source>
        <dbReference type="Ensembl" id="ENSCAFP00030005354.1"/>
    </source>
</evidence>
<protein>
    <recommendedName>
        <fullName evidence="4">Electron transfer flavoprotein subunit beta</fullName>
    </recommendedName>
</protein>
<organism evidence="15 16">
    <name type="scientific">Canis lupus familiaris</name>
    <name type="common">Dog</name>
    <name type="synonym">Canis familiaris</name>
    <dbReference type="NCBI Taxonomy" id="9615"/>
    <lineage>
        <taxon>Eukaryota</taxon>
        <taxon>Metazoa</taxon>
        <taxon>Chordata</taxon>
        <taxon>Craniata</taxon>
        <taxon>Vertebrata</taxon>
        <taxon>Euteleostomi</taxon>
        <taxon>Mammalia</taxon>
        <taxon>Eutheria</taxon>
        <taxon>Laurasiatheria</taxon>
        <taxon>Carnivora</taxon>
        <taxon>Caniformia</taxon>
        <taxon>Canidae</taxon>
        <taxon>Canis</taxon>
    </lineage>
</organism>
<proteinExistence type="inferred from homology"/>
<feature type="compositionally biased region" description="Low complexity" evidence="12">
    <location>
        <begin position="25"/>
        <end position="37"/>
    </location>
</feature>
<dbReference type="OrthoDB" id="5967271at2759"/>
<evidence type="ECO:0000256" key="5">
    <source>
        <dbReference type="ARBA" id="ARBA00022448"/>
    </source>
</evidence>
<feature type="compositionally biased region" description="Pro residues" evidence="12">
    <location>
        <begin position="14"/>
        <end position="24"/>
    </location>
</feature>
<dbReference type="PROSITE" id="PS01065">
    <property type="entry name" value="ETF_BETA"/>
    <property type="match status" value="1"/>
</dbReference>
<comment type="subcellular location">
    <subcellularLocation>
        <location evidence="1">Membrane</location>
        <topology evidence="1">Multi-pass membrane protein</topology>
    </subcellularLocation>
    <subcellularLocation>
        <location evidence="2">Mitochondrion matrix</location>
    </subcellularLocation>
</comment>
<comment type="subunit">
    <text evidence="11">Heterodimer composed of ETFA and ETFB. Identified in a complex that contains ETFA, ETFB and ETFRF1. Interacts with ACADM.</text>
</comment>
<evidence type="ECO:0000259" key="14">
    <source>
        <dbReference type="SMART" id="SM00893"/>
    </source>
</evidence>
<evidence type="ECO:0000256" key="13">
    <source>
        <dbReference type="SAM" id="Phobius"/>
    </source>
</evidence>
<dbReference type="Gene3D" id="3.40.50.620">
    <property type="entry name" value="HUPs"/>
    <property type="match status" value="1"/>
</dbReference>
<evidence type="ECO:0000256" key="1">
    <source>
        <dbReference type="ARBA" id="ARBA00004141"/>
    </source>
</evidence>
<evidence type="ECO:0000256" key="4">
    <source>
        <dbReference type="ARBA" id="ARBA00016797"/>
    </source>
</evidence>
<dbReference type="SMART" id="SM00893">
    <property type="entry name" value="ETF"/>
    <property type="match status" value="1"/>
</dbReference>
<feature type="transmembrane region" description="Helical" evidence="13">
    <location>
        <begin position="159"/>
        <end position="177"/>
    </location>
</feature>
<dbReference type="InterPro" id="IPR014729">
    <property type="entry name" value="Rossmann-like_a/b/a_fold"/>
</dbReference>
<dbReference type="InterPro" id="IPR033948">
    <property type="entry name" value="ETF_beta_N"/>
</dbReference>
<evidence type="ECO:0000256" key="7">
    <source>
        <dbReference type="ARBA" id="ARBA00022982"/>
    </source>
</evidence>
<dbReference type="InterPro" id="IPR014730">
    <property type="entry name" value="ETF_a/b_N"/>
</dbReference>
<keyword evidence="6 13" id="KW-0812">Transmembrane</keyword>
<dbReference type="Pfam" id="PF00822">
    <property type="entry name" value="PMP22_Claudin"/>
    <property type="match status" value="1"/>
</dbReference>
<accession>A0A8C0M9L7</accession>
<evidence type="ECO:0000256" key="11">
    <source>
        <dbReference type="ARBA" id="ARBA00046893"/>
    </source>
</evidence>
<keyword evidence="8 13" id="KW-1133">Transmembrane helix</keyword>
<dbReference type="SUPFAM" id="SSF52402">
    <property type="entry name" value="Adenine nucleotide alpha hydrolases-like"/>
    <property type="match status" value="1"/>
</dbReference>
<gene>
    <name evidence="15" type="primary">CLDND2</name>
</gene>
<comment type="function">
    <text evidence="10">Heterodimeric electron transfer flavoprotein that accepts electrons from several mitochondrial dehydrogenases, including acyl-CoA dehydrogenases, glutaryl-CoA and sarcosine dehydrogenase. It transfers the electrons to the main mitochondrial respiratory chain via ETF-ubiquinone oxidoreductase. Required for normal mitochondrial fatty acid oxidation and normal amino acid metabolism. ETFB binds an AMP molecule that probably has a purely structural role.</text>
</comment>
<keyword evidence="5" id="KW-0813">Transport</keyword>
<dbReference type="PANTHER" id="PTHR21294">
    <property type="entry name" value="ELECTRON TRANSFER FLAVOPROTEIN BETA-SUBUNIT"/>
    <property type="match status" value="1"/>
</dbReference>
<dbReference type="InterPro" id="IPR004031">
    <property type="entry name" value="PMP22/EMP/MP20/Claudin"/>
</dbReference>